<dbReference type="InterPro" id="IPR005135">
    <property type="entry name" value="Endo/exonuclease/phosphatase"/>
</dbReference>
<organism evidence="3 4">
    <name type="scientific">Aphis glycines</name>
    <name type="common">Soybean aphid</name>
    <dbReference type="NCBI Taxonomy" id="307491"/>
    <lineage>
        <taxon>Eukaryota</taxon>
        <taxon>Metazoa</taxon>
        <taxon>Ecdysozoa</taxon>
        <taxon>Arthropoda</taxon>
        <taxon>Hexapoda</taxon>
        <taxon>Insecta</taxon>
        <taxon>Pterygota</taxon>
        <taxon>Neoptera</taxon>
        <taxon>Paraneoptera</taxon>
        <taxon>Hemiptera</taxon>
        <taxon>Sternorrhyncha</taxon>
        <taxon>Aphidomorpha</taxon>
        <taxon>Aphidoidea</taxon>
        <taxon>Aphididae</taxon>
        <taxon>Aphidini</taxon>
        <taxon>Aphis</taxon>
        <taxon>Aphis</taxon>
    </lineage>
</organism>
<dbReference type="InterPro" id="IPR036875">
    <property type="entry name" value="Znf_CCHC_sf"/>
</dbReference>
<dbReference type="PROSITE" id="PS50878">
    <property type="entry name" value="RT_POL"/>
    <property type="match status" value="1"/>
</dbReference>
<dbReference type="Pfam" id="PF14529">
    <property type="entry name" value="Exo_endo_phos_2"/>
    <property type="match status" value="1"/>
</dbReference>
<dbReference type="GO" id="GO:0008270">
    <property type="term" value="F:zinc ion binding"/>
    <property type="evidence" value="ECO:0007669"/>
    <property type="project" value="InterPro"/>
</dbReference>
<name>A0A6G0SUW7_APHGL</name>
<dbReference type="PANTHER" id="PTHR19446">
    <property type="entry name" value="REVERSE TRANSCRIPTASES"/>
    <property type="match status" value="1"/>
</dbReference>
<dbReference type="SUPFAM" id="SSF56219">
    <property type="entry name" value="DNase I-like"/>
    <property type="match status" value="1"/>
</dbReference>
<dbReference type="EMBL" id="VYZN01002866">
    <property type="protein sequence ID" value="KAE9521447.1"/>
    <property type="molecule type" value="Genomic_DNA"/>
</dbReference>
<keyword evidence="4" id="KW-1185">Reference proteome</keyword>
<dbReference type="OrthoDB" id="6627902at2759"/>
<dbReference type="CDD" id="cd01650">
    <property type="entry name" value="RT_nLTR_like"/>
    <property type="match status" value="1"/>
</dbReference>
<dbReference type="Gene3D" id="4.10.60.10">
    <property type="entry name" value="Zinc finger, CCHC-type"/>
    <property type="match status" value="1"/>
</dbReference>
<comment type="caution">
    <text evidence="3">The sequence shown here is derived from an EMBL/GenBank/DDBJ whole genome shotgun (WGS) entry which is preliminary data.</text>
</comment>
<dbReference type="InterPro" id="IPR000477">
    <property type="entry name" value="RT_dom"/>
</dbReference>
<dbReference type="InterPro" id="IPR036691">
    <property type="entry name" value="Endo/exonu/phosph_ase_sf"/>
</dbReference>
<feature type="compositionally biased region" description="Basic and acidic residues" evidence="1">
    <location>
        <begin position="74"/>
        <end position="85"/>
    </location>
</feature>
<evidence type="ECO:0000313" key="4">
    <source>
        <dbReference type="Proteomes" id="UP000475862"/>
    </source>
</evidence>
<dbReference type="GO" id="GO:0071897">
    <property type="term" value="P:DNA biosynthetic process"/>
    <property type="evidence" value="ECO:0007669"/>
    <property type="project" value="UniProtKB-ARBA"/>
</dbReference>
<dbReference type="Pfam" id="PF00078">
    <property type="entry name" value="RVT_1"/>
    <property type="match status" value="1"/>
</dbReference>
<dbReference type="SMART" id="SM00343">
    <property type="entry name" value="ZnF_C2HC"/>
    <property type="match status" value="2"/>
</dbReference>
<evidence type="ECO:0000256" key="1">
    <source>
        <dbReference type="SAM" id="MobiDB-lite"/>
    </source>
</evidence>
<dbReference type="InterPro" id="IPR043502">
    <property type="entry name" value="DNA/RNA_pol_sf"/>
</dbReference>
<evidence type="ECO:0000259" key="2">
    <source>
        <dbReference type="PROSITE" id="PS50878"/>
    </source>
</evidence>
<sequence length="1605" mass="176881">MPRHLIRDAHEWINEILTVPILLRSNKEESPPSMSLLDMSLGGDGGEDRGLLVPGVLKEDDGGQLCSQVGEGCLDSRGDSGRPETRASSLPERVRSIGRDLDKLLLAEKEKKKLSAAVHKAILEIRGRYEEILDEVSHQNVILEGRLEEARAGHVCEASERRRVKTTKENPVPPSQEVGITKPPKAAATKKPPKKKPVEGPVPPSKDKGQFTVVVSKKKKRKKKKKGCNGAAVPGVPVAPEKTAKAMERVKARAPARAFIVSAEGASAGEARKKLWADLVKEVGAPRISRAANLPRGDILVKPADEGTYKALKDMEAAGKTVREEKARWPTVLIYDVDRDVESSKLSGMIMEQNPELGLEKESVVPLFMKGSKAEEQVWWGCSVRPSHFRTVVGKSLYIGMSRCRVKEYVDIVRCFKCQRFGHRAAMCQAKVDTCGRCAVQGHRARDCQGGPVKCANCGLKFQSGHSDCVAMILDYSRANGVEVLLLQEVLTSGERLIGFDYGAVKTVFSCRDGSAGAAIVVLNQDIEVVALQGLCDRYCAVASLRKRSGQAIVFVSAYFKYSIPTRVFTDRLGDVLDRINQDVLIGADVNAHSPQWFSRPGNNSGSARGTHVESLIAEKHLTVHNQPGHIDTYERPGMGSSNIDVTLTRGGSLANSISEWEVLDVTDSDHRTIRFKIHVGSGPEGPTVGKSRFNVRKADWDRFRLVLAQKVFGDPETMVGDCGRIAESLTRALEQAMEASMPRSRKSGRTKPPWWDAGLEESKRRLNNFRRTKDYKVSDRGQFRTLRNEHLKKIRRAKIESWRKFATSINSDIWGPVYRWARNGSMKSRVPNAVLRGDGTFTVTALETAECLLESLIPRDEAAPVFDRGCVGRVRPEVTEAEVKSAVWRMAPNKAPGLDGITAGVLRKAWGVIGTPLTNVLTECLRKSVFPDCWKTAEVVVIKKGEDRDPSLPKSYRPVSLLSVPSKVLERLVVDRLEAETGGALSAEQHGFRAGKSTISAIKSCLDWVDNSEDMVVGIFLDISGAFDNLRWNVLIRDMMDLGASDATRSIIQSYLTGRRAVLSVEGATAFADLTRGCPQGSQLGPSLWNLSMDRALVTNDDDRVKLIAYADDLAVLIAGSDLGEIQGKARATLGALCDWASQRGLTFSASKSQAIPLKGGLRPGFTVPFGTEDIVAVCSVRYLGVELDSRRNFWAHVSQVAGKSDSLYSRLRAASSADWGLRQSTSAVIYRAVFLPRITYAAEIWSGGVLTSRAIKLLGSKQRRALLSLTGAYRTTSTDALQVVAGQMPLDLEIRWHVVRTKRKAGRISEEEMRAQWDRLLDIWQDRWDVSEKGRWTHSMIPNIRRRLELPLEVDHYVCQFITGHGDFNAKMTSFALRGTGGCRCGTEDETVDHVLYRCPALSAERSRVIRLIGEDAWPCPTEVFLDTRSNYCALRRFAREAIEAKRLSDRSKMQRDNLSNHNMKVLNGNIVTASVESDTTEAVGTVPVAPPHPSSPGKGMRCGGHTKLTPAIAANDIDNGHISAMLAPNQTLTQLNILRLRGGGNDEHDLDMELDTDNQDIINSQKRFKSNSPEITQDKTTETIMEALNQIDTPLAVQKELP</sequence>
<dbReference type="SUPFAM" id="SSF57756">
    <property type="entry name" value="Retrovirus zinc finger-like domains"/>
    <property type="match status" value="1"/>
</dbReference>
<feature type="region of interest" description="Disordered" evidence="1">
    <location>
        <begin position="738"/>
        <end position="757"/>
    </location>
</feature>
<gene>
    <name evidence="3" type="ORF">AGLY_018147</name>
</gene>
<feature type="region of interest" description="Disordered" evidence="1">
    <location>
        <begin position="156"/>
        <end position="231"/>
    </location>
</feature>
<proteinExistence type="predicted"/>
<protein>
    <recommendedName>
        <fullName evidence="2">Reverse transcriptase domain-containing protein</fullName>
    </recommendedName>
</protein>
<dbReference type="GO" id="GO:0003824">
    <property type="term" value="F:catalytic activity"/>
    <property type="evidence" value="ECO:0007669"/>
    <property type="project" value="InterPro"/>
</dbReference>
<feature type="domain" description="Reverse transcriptase" evidence="2">
    <location>
        <begin position="924"/>
        <end position="1189"/>
    </location>
</feature>
<feature type="compositionally biased region" description="Basic residues" evidence="1">
    <location>
        <begin position="216"/>
        <end position="227"/>
    </location>
</feature>
<dbReference type="Gene3D" id="3.60.10.10">
    <property type="entry name" value="Endonuclease/exonuclease/phosphatase"/>
    <property type="match status" value="1"/>
</dbReference>
<dbReference type="GO" id="GO:0003676">
    <property type="term" value="F:nucleic acid binding"/>
    <property type="evidence" value="ECO:0007669"/>
    <property type="project" value="InterPro"/>
</dbReference>
<accession>A0A6G0SUW7</accession>
<dbReference type="InterPro" id="IPR001878">
    <property type="entry name" value="Znf_CCHC"/>
</dbReference>
<evidence type="ECO:0000313" key="3">
    <source>
        <dbReference type="EMBL" id="KAE9521447.1"/>
    </source>
</evidence>
<dbReference type="Proteomes" id="UP000475862">
    <property type="component" value="Unassembled WGS sequence"/>
</dbReference>
<dbReference type="SUPFAM" id="SSF56672">
    <property type="entry name" value="DNA/RNA polymerases"/>
    <property type="match status" value="1"/>
</dbReference>
<feature type="region of interest" description="Disordered" evidence="1">
    <location>
        <begin position="71"/>
        <end position="90"/>
    </location>
</feature>
<reference evidence="3 4" key="1">
    <citation type="submission" date="2019-08" db="EMBL/GenBank/DDBJ databases">
        <title>The genome of the soybean aphid Biotype 1, its phylome, world population structure and adaptation to the North American continent.</title>
        <authorList>
            <person name="Giordano R."/>
            <person name="Donthu R.K."/>
            <person name="Hernandez A.G."/>
            <person name="Wright C.L."/>
            <person name="Zimin A.V."/>
        </authorList>
    </citation>
    <scope>NUCLEOTIDE SEQUENCE [LARGE SCALE GENOMIC DNA]</scope>
    <source>
        <tissue evidence="3">Whole aphids</tissue>
    </source>
</reference>